<dbReference type="FunCoup" id="A0A084QDH7">
    <property type="interactions" value="448"/>
</dbReference>
<dbReference type="Gene3D" id="3.10.280.10">
    <property type="entry name" value="Mitochondrial glycoprotein"/>
    <property type="match status" value="1"/>
</dbReference>
<proteinExistence type="predicted"/>
<evidence type="ECO:0000313" key="3">
    <source>
        <dbReference type="Proteomes" id="UP000028524"/>
    </source>
</evidence>
<dbReference type="HOGENOM" id="CLU_072692_0_0_1"/>
<dbReference type="STRING" id="1283841.A0A084QDH7"/>
<reference evidence="2 3" key="1">
    <citation type="journal article" date="2014" name="BMC Genomics">
        <title>Comparative genome sequencing reveals chemotype-specific gene clusters in the toxigenic black mold Stachybotrys.</title>
        <authorList>
            <person name="Semeiks J."/>
            <person name="Borek D."/>
            <person name="Otwinowski Z."/>
            <person name="Grishin N.V."/>
        </authorList>
    </citation>
    <scope>NUCLEOTIDE SEQUENCE [LARGE SCALE GENOMIC DNA]</scope>
    <source>
        <strain evidence="2 3">IBT 40285</strain>
    </source>
</reference>
<dbReference type="GO" id="GO:0005759">
    <property type="term" value="C:mitochondrial matrix"/>
    <property type="evidence" value="ECO:0007669"/>
    <property type="project" value="InterPro"/>
</dbReference>
<evidence type="ECO:0008006" key="4">
    <source>
        <dbReference type="Google" id="ProtNLM"/>
    </source>
</evidence>
<organism evidence="2 3">
    <name type="scientific">Stachybotrys chlorohalonatus (strain IBT 40285)</name>
    <dbReference type="NCBI Taxonomy" id="1283841"/>
    <lineage>
        <taxon>Eukaryota</taxon>
        <taxon>Fungi</taxon>
        <taxon>Dikarya</taxon>
        <taxon>Ascomycota</taxon>
        <taxon>Pezizomycotina</taxon>
        <taxon>Sordariomycetes</taxon>
        <taxon>Hypocreomycetidae</taxon>
        <taxon>Hypocreales</taxon>
        <taxon>Stachybotryaceae</taxon>
        <taxon>Stachybotrys</taxon>
    </lineage>
</organism>
<evidence type="ECO:0000256" key="1">
    <source>
        <dbReference type="SAM" id="MobiDB-lite"/>
    </source>
</evidence>
<dbReference type="OMA" id="RWLNNVK"/>
<protein>
    <recommendedName>
        <fullName evidence="4">Mitochondrial glyco protein</fullName>
    </recommendedName>
</protein>
<dbReference type="InterPro" id="IPR003428">
    <property type="entry name" value="MAM33"/>
</dbReference>
<name>A0A084QDH7_STAC4</name>
<dbReference type="Proteomes" id="UP000028524">
    <property type="component" value="Unassembled WGS sequence"/>
</dbReference>
<evidence type="ECO:0000313" key="2">
    <source>
        <dbReference type="EMBL" id="KFA62012.1"/>
    </source>
</evidence>
<dbReference type="OrthoDB" id="278212at2759"/>
<dbReference type="EMBL" id="KL660818">
    <property type="protein sequence ID" value="KFA62012.1"/>
    <property type="molecule type" value="Genomic_DNA"/>
</dbReference>
<feature type="region of interest" description="Disordered" evidence="1">
    <location>
        <begin position="134"/>
        <end position="191"/>
    </location>
</feature>
<dbReference type="AlphaFoldDB" id="A0A084QDH7"/>
<keyword evidence="3" id="KW-1185">Reference proteome</keyword>
<accession>A0A084QDH7</accession>
<gene>
    <name evidence="2" type="ORF">S40285_02111</name>
</gene>
<dbReference type="Pfam" id="PF02330">
    <property type="entry name" value="MAM33"/>
    <property type="match status" value="1"/>
</dbReference>
<feature type="compositionally biased region" description="Polar residues" evidence="1">
    <location>
        <begin position="155"/>
        <end position="168"/>
    </location>
</feature>
<dbReference type="InParanoid" id="A0A084QDH7"/>
<dbReference type="GO" id="GO:0042256">
    <property type="term" value="P:cytosolic ribosome assembly"/>
    <property type="evidence" value="ECO:0007669"/>
    <property type="project" value="TreeGrafter"/>
</dbReference>
<dbReference type="PANTHER" id="PTHR10826">
    <property type="entry name" value="COMPLEMENT COMPONENT 1"/>
    <property type="match status" value="1"/>
</dbReference>
<feature type="compositionally biased region" description="Acidic residues" evidence="1">
    <location>
        <begin position="141"/>
        <end position="151"/>
    </location>
</feature>
<feature type="compositionally biased region" description="Acidic residues" evidence="1">
    <location>
        <begin position="174"/>
        <end position="187"/>
    </location>
</feature>
<dbReference type="PANTHER" id="PTHR10826:SF1">
    <property type="entry name" value="COMPLEMENT COMPONENT 1 Q SUBCOMPONENT-BINDING PROTEIN, MITOCHONDRIAL"/>
    <property type="match status" value="1"/>
</dbReference>
<sequence>MMSMRAFSRSAPRAFTRMAAAPLRQSVLARSAFPKTSSIRAMRPARAAFSTSVLRRATANETDEELLAKLDSEIQIEDDVKANEQQPASIKDFLDNSPFELIDTPGQEVVKLVRQYGDEKITVSFSIADVTNYEPGYNEESGLEEEEDLGDDTLQNPNKQSHVQSTGGARSAPAEEEIEDELDDADEQSSAPISLNVMIEKPGKTAGALHIDMTAHEGNIWVDNLFFYEDAKLAKVETPDAQQKRLDVYPGPPFGTLDDDLQVLIERFLEERGVTTALAVFVPDYVDVKEQREYVRWLNNVKAFVGA</sequence>
<dbReference type="SUPFAM" id="SSF54529">
    <property type="entry name" value="Mitochondrial glycoprotein MAM33-like"/>
    <property type="match status" value="1"/>
</dbReference>
<dbReference type="InterPro" id="IPR036561">
    <property type="entry name" value="MAM33_sf"/>
</dbReference>